<dbReference type="Pfam" id="PF00857">
    <property type="entry name" value="Isochorismatase"/>
    <property type="match status" value="1"/>
</dbReference>
<organism evidence="3 4">
    <name type="scientific">Thermodesulforhabdus norvegica</name>
    <dbReference type="NCBI Taxonomy" id="39841"/>
    <lineage>
        <taxon>Bacteria</taxon>
        <taxon>Pseudomonadati</taxon>
        <taxon>Thermodesulfobacteriota</taxon>
        <taxon>Syntrophobacteria</taxon>
        <taxon>Syntrophobacterales</taxon>
        <taxon>Thermodesulforhabdaceae</taxon>
        <taxon>Thermodesulforhabdus</taxon>
    </lineage>
</organism>
<dbReference type="SUPFAM" id="SSF52499">
    <property type="entry name" value="Isochorismatase-like hydrolases"/>
    <property type="match status" value="1"/>
</dbReference>
<dbReference type="PANTHER" id="PTHR43540">
    <property type="entry name" value="PEROXYUREIDOACRYLATE/UREIDOACRYLATE AMIDOHYDROLASE-RELATED"/>
    <property type="match status" value="1"/>
</dbReference>
<evidence type="ECO:0000256" key="1">
    <source>
        <dbReference type="ARBA" id="ARBA00022801"/>
    </source>
</evidence>
<dbReference type="Gene3D" id="3.40.50.850">
    <property type="entry name" value="Isochorismatase-like"/>
    <property type="match status" value="1"/>
</dbReference>
<keyword evidence="1" id="KW-0378">Hydrolase</keyword>
<dbReference type="OrthoDB" id="9791276at2"/>
<name>A0A1I4UN75_9BACT</name>
<dbReference type="InterPro" id="IPR000868">
    <property type="entry name" value="Isochorismatase-like_dom"/>
</dbReference>
<dbReference type="AlphaFoldDB" id="A0A1I4UN75"/>
<dbReference type="CDD" id="cd00431">
    <property type="entry name" value="cysteine_hydrolases"/>
    <property type="match status" value="1"/>
</dbReference>
<dbReference type="EMBL" id="FOUU01000006">
    <property type="protein sequence ID" value="SFM90426.1"/>
    <property type="molecule type" value="Genomic_DNA"/>
</dbReference>
<feature type="domain" description="Isochorismatase-like" evidence="2">
    <location>
        <begin position="7"/>
        <end position="167"/>
    </location>
</feature>
<evidence type="ECO:0000313" key="3">
    <source>
        <dbReference type="EMBL" id="SFM90426.1"/>
    </source>
</evidence>
<dbReference type="RefSeq" id="WP_093395298.1">
    <property type="nucleotide sequence ID" value="NZ_FOUU01000006.1"/>
</dbReference>
<evidence type="ECO:0000313" key="4">
    <source>
        <dbReference type="Proteomes" id="UP000199611"/>
    </source>
</evidence>
<dbReference type="Proteomes" id="UP000199611">
    <property type="component" value="Unassembled WGS sequence"/>
</dbReference>
<dbReference type="InterPro" id="IPR036380">
    <property type="entry name" value="Isochorismatase-like_sf"/>
</dbReference>
<reference evidence="3 4" key="1">
    <citation type="submission" date="2016-10" db="EMBL/GenBank/DDBJ databases">
        <authorList>
            <person name="de Groot N.N."/>
        </authorList>
    </citation>
    <scope>NUCLEOTIDE SEQUENCE [LARGE SCALE GENOMIC DNA]</scope>
    <source>
        <strain evidence="3 4">DSM 9990</strain>
    </source>
</reference>
<gene>
    <name evidence="3" type="ORF">SAMN05660836_01891</name>
</gene>
<accession>A0A1I4UN75</accession>
<keyword evidence="4" id="KW-1185">Reference proteome</keyword>
<sequence length="175" mass="20038">MEGKRRVLIVVDMLNDFVHPQGALFCGEGARKIIPKVAGLIGEFRNAGDKVIYLQDAHSEDDLEFRLFPRHAVRGSWGSEIVEELKPGEGEPVIPKTRFSGFFRTDLERILEEIKPFEVWVVGVCTSICVMDTVADLRNRDYEVVVPAECVADFDQEMHECALKRMERIYRVRLI</sequence>
<evidence type="ECO:0000259" key="2">
    <source>
        <dbReference type="Pfam" id="PF00857"/>
    </source>
</evidence>
<proteinExistence type="predicted"/>
<dbReference type="STRING" id="39841.SAMN05660836_01891"/>
<protein>
    <submittedName>
        <fullName evidence="3">Nicotinamidase-related amidase</fullName>
    </submittedName>
</protein>
<dbReference type="PANTHER" id="PTHR43540:SF6">
    <property type="entry name" value="ISOCHORISMATASE-LIKE DOMAIN-CONTAINING PROTEIN"/>
    <property type="match status" value="1"/>
</dbReference>
<dbReference type="GO" id="GO:0016787">
    <property type="term" value="F:hydrolase activity"/>
    <property type="evidence" value="ECO:0007669"/>
    <property type="project" value="UniProtKB-KW"/>
</dbReference>
<dbReference type="InterPro" id="IPR050272">
    <property type="entry name" value="Isochorismatase-like_hydrls"/>
</dbReference>